<gene>
    <name evidence="9" type="primary">tyrB</name>
    <name evidence="9" type="ORF">EV102420_04_00050</name>
</gene>
<reference evidence="9 10" key="1">
    <citation type="submission" date="2014-09" db="EMBL/GenBank/DDBJ databases">
        <title>Whole genome shotgun sequence of Escherichia vulneris NBRC 102420.</title>
        <authorList>
            <person name="Yoshida Y."/>
            <person name="Hosoyama A."/>
            <person name="Tsuchikane K."/>
            <person name="Ohji S."/>
            <person name="Ichikawa N."/>
            <person name="Kimura A."/>
            <person name="Yamazoe A."/>
            <person name="Ezaki T."/>
            <person name="Fujita N."/>
        </authorList>
    </citation>
    <scope>NUCLEOTIDE SEQUENCE [LARGE SCALE GENOMIC DNA]</scope>
    <source>
        <strain evidence="9 10">NBRC 102420</strain>
    </source>
</reference>
<evidence type="ECO:0000259" key="8">
    <source>
        <dbReference type="Pfam" id="PF00155"/>
    </source>
</evidence>
<keyword evidence="4 7" id="KW-0032">Aminotransferase</keyword>
<dbReference type="GO" id="GO:0030170">
    <property type="term" value="F:pyridoxal phosphate binding"/>
    <property type="evidence" value="ECO:0007669"/>
    <property type="project" value="InterPro"/>
</dbReference>
<dbReference type="AlphaFoldDB" id="A0A090VPL9"/>
<evidence type="ECO:0000256" key="6">
    <source>
        <dbReference type="ARBA" id="ARBA00022898"/>
    </source>
</evidence>
<evidence type="ECO:0000256" key="1">
    <source>
        <dbReference type="ARBA" id="ARBA00001933"/>
    </source>
</evidence>
<comment type="caution">
    <text evidence="9">The sequence shown here is derived from an EMBL/GenBank/DDBJ whole genome shotgun (WGS) entry which is preliminary data.</text>
</comment>
<evidence type="ECO:0000256" key="4">
    <source>
        <dbReference type="ARBA" id="ARBA00022576"/>
    </source>
</evidence>
<dbReference type="PANTHER" id="PTHR11879">
    <property type="entry name" value="ASPARTATE AMINOTRANSFERASE"/>
    <property type="match status" value="1"/>
</dbReference>
<dbReference type="GO" id="GO:0033585">
    <property type="term" value="P:L-phenylalanine biosynthetic process from chorismate via phenylpyruvate"/>
    <property type="evidence" value="ECO:0007669"/>
    <property type="project" value="TreeGrafter"/>
</dbReference>
<evidence type="ECO:0000313" key="10">
    <source>
        <dbReference type="Proteomes" id="UP000029462"/>
    </source>
</evidence>
<evidence type="ECO:0000256" key="3">
    <source>
        <dbReference type="ARBA" id="ARBA00011738"/>
    </source>
</evidence>
<dbReference type="InterPro" id="IPR004839">
    <property type="entry name" value="Aminotransferase_I/II_large"/>
</dbReference>
<feature type="domain" description="Aminotransferase class I/classII large" evidence="8">
    <location>
        <begin position="40"/>
        <end position="406"/>
    </location>
</feature>
<evidence type="ECO:0000256" key="2">
    <source>
        <dbReference type="ARBA" id="ARBA00007441"/>
    </source>
</evidence>
<dbReference type="InterPro" id="IPR015421">
    <property type="entry name" value="PyrdxlP-dep_Trfase_major"/>
</dbReference>
<dbReference type="CDD" id="cd00609">
    <property type="entry name" value="AAT_like"/>
    <property type="match status" value="1"/>
</dbReference>
<accession>A0A090VPL9</accession>
<dbReference type="Proteomes" id="UP000029462">
    <property type="component" value="Unassembled WGS sequence"/>
</dbReference>
<dbReference type="PROSITE" id="PS00105">
    <property type="entry name" value="AA_TRANSFER_CLASS_1"/>
    <property type="match status" value="1"/>
</dbReference>
<organism evidence="9 10">
    <name type="scientific">Pseudescherichia vulneris NBRC 102420</name>
    <dbReference type="NCBI Taxonomy" id="1115515"/>
    <lineage>
        <taxon>Bacteria</taxon>
        <taxon>Pseudomonadati</taxon>
        <taxon>Pseudomonadota</taxon>
        <taxon>Gammaproteobacteria</taxon>
        <taxon>Enterobacterales</taxon>
        <taxon>Enterobacteriaceae</taxon>
        <taxon>Pseudescherichia</taxon>
    </lineage>
</organism>
<protein>
    <recommendedName>
        <fullName evidence="7">Aminotransferase</fullName>
        <ecNumber evidence="7">2.6.1.-</ecNumber>
    </recommendedName>
</protein>
<dbReference type="eggNOG" id="COG1448">
    <property type="taxonomic scope" value="Bacteria"/>
</dbReference>
<keyword evidence="5 7" id="KW-0808">Transferase</keyword>
<dbReference type="InterPro" id="IPR015424">
    <property type="entry name" value="PyrdxlP-dep_Trfase"/>
</dbReference>
<dbReference type="PRINTS" id="PR00799">
    <property type="entry name" value="TRANSAMINASE"/>
</dbReference>
<dbReference type="EC" id="2.6.1.-" evidence="7"/>
<sequence length="411" mass="45002">MCLFSFVNLENHRVFQKVDAYAGDPILTLMERFKEDPRSDKVNLSIGLYYNEEGLIPQLQAVAEAEARLNAQPHGASLYLPMEGLPGYRHTIAPLLFGAEHPVLKANRVATIQTLGGSGALKVGADFLKRYFPESGVWVSDPTWENHIAIFEGAGFEVSTYPWFDSETNGVRVDALLEKLQSLPARSIVLLHPCCHNPTGADLTNPQWDAVIEVLKARELIPFLDIAYQGFGAGMEEDAYAIRAIADAGLPALVSNSFSKIFSLYGERVGGLSIICDDADTAGRVLGQLKATVRRNYSSPPNFGAQLVATVLGDATLKAQWLAEVEAMRLRISAMRHELVNVLREAVPGHNFDYLLQQRGMFSYTGLSAAQVTRLREEFGVYLIASGRMCLAGLNSSNVHRVAQAFAAVMA</sequence>
<dbReference type="InterPro" id="IPR000796">
    <property type="entry name" value="Asp_trans"/>
</dbReference>
<evidence type="ECO:0000313" key="9">
    <source>
        <dbReference type="EMBL" id="GAL57017.1"/>
    </source>
</evidence>
<evidence type="ECO:0000256" key="7">
    <source>
        <dbReference type="RuleBase" id="RU000481"/>
    </source>
</evidence>
<comment type="cofactor">
    <cofactor evidence="1 7">
        <name>pyridoxal 5'-phosphate</name>
        <dbReference type="ChEBI" id="CHEBI:597326"/>
    </cofactor>
</comment>
<dbReference type="NCBIfam" id="NF006719">
    <property type="entry name" value="PRK09257.1"/>
    <property type="match status" value="1"/>
</dbReference>
<dbReference type="GO" id="GO:0005829">
    <property type="term" value="C:cytosol"/>
    <property type="evidence" value="ECO:0007669"/>
    <property type="project" value="TreeGrafter"/>
</dbReference>
<comment type="similarity">
    <text evidence="2 7">Belongs to the class-I pyridoxal-phosphate-dependent aminotransferase family.</text>
</comment>
<dbReference type="InterPro" id="IPR004838">
    <property type="entry name" value="NHTrfase_class1_PyrdxlP-BS"/>
</dbReference>
<dbReference type="Gene3D" id="3.40.640.10">
    <property type="entry name" value="Type I PLP-dependent aspartate aminotransferase-like (Major domain)"/>
    <property type="match status" value="1"/>
</dbReference>
<dbReference type="FunFam" id="3.90.1150.10:FF:000001">
    <property type="entry name" value="Aspartate aminotransferase"/>
    <property type="match status" value="1"/>
</dbReference>
<dbReference type="Pfam" id="PF00155">
    <property type="entry name" value="Aminotran_1_2"/>
    <property type="match status" value="1"/>
</dbReference>
<dbReference type="EMBL" id="BBMZ01000004">
    <property type="protein sequence ID" value="GAL57017.1"/>
    <property type="molecule type" value="Genomic_DNA"/>
</dbReference>
<comment type="subunit">
    <text evidence="3">Homodimer.</text>
</comment>
<dbReference type="Gene3D" id="3.90.1150.10">
    <property type="entry name" value="Aspartate Aminotransferase, domain 1"/>
    <property type="match status" value="1"/>
</dbReference>
<dbReference type="SUPFAM" id="SSF53383">
    <property type="entry name" value="PLP-dependent transferases"/>
    <property type="match status" value="1"/>
</dbReference>
<dbReference type="STRING" id="1115515.EV102420_04_00050"/>
<evidence type="ECO:0000256" key="5">
    <source>
        <dbReference type="ARBA" id="ARBA00022679"/>
    </source>
</evidence>
<dbReference type="InterPro" id="IPR015422">
    <property type="entry name" value="PyrdxlP-dep_Trfase_small"/>
</dbReference>
<dbReference type="GO" id="GO:0042802">
    <property type="term" value="F:identical protein binding"/>
    <property type="evidence" value="ECO:0007669"/>
    <property type="project" value="TreeGrafter"/>
</dbReference>
<name>A0A090VPL9_PSEVU</name>
<dbReference type="FunFam" id="3.40.640.10:FF:000015">
    <property type="entry name" value="Aspartate aminotransferase"/>
    <property type="match status" value="1"/>
</dbReference>
<dbReference type="PANTHER" id="PTHR11879:SF37">
    <property type="entry name" value="AROMATIC-AMINO-ACID AMINOTRANSFERASE"/>
    <property type="match status" value="1"/>
</dbReference>
<keyword evidence="6" id="KW-0663">Pyridoxal phosphate</keyword>
<keyword evidence="10" id="KW-1185">Reference proteome</keyword>
<dbReference type="GO" id="GO:0004838">
    <property type="term" value="F:L-tyrosine-2-oxoglutarate transaminase activity"/>
    <property type="evidence" value="ECO:0007669"/>
    <property type="project" value="TreeGrafter"/>
</dbReference>
<proteinExistence type="inferred from homology"/>